<dbReference type="GO" id="GO:0005509">
    <property type="term" value="F:calcium ion binding"/>
    <property type="evidence" value="ECO:0007669"/>
    <property type="project" value="InterPro"/>
</dbReference>
<dbReference type="Gene3D" id="3.40.50.200">
    <property type="entry name" value="Peptidase S8/S53 domain"/>
    <property type="match status" value="1"/>
</dbReference>
<dbReference type="GO" id="GO:0016020">
    <property type="term" value="C:membrane"/>
    <property type="evidence" value="ECO:0007669"/>
    <property type="project" value="TreeGrafter"/>
</dbReference>
<keyword evidence="3 4" id="KW-0720">Serine protease</keyword>
<dbReference type="Proteomes" id="UP000555728">
    <property type="component" value="Unassembled WGS sequence"/>
</dbReference>
<dbReference type="InterPro" id="IPR002884">
    <property type="entry name" value="P_dom"/>
</dbReference>
<organism evidence="7 8">
    <name type="scientific">Roseospira goensis</name>
    <dbReference type="NCBI Taxonomy" id="391922"/>
    <lineage>
        <taxon>Bacteria</taxon>
        <taxon>Pseudomonadati</taxon>
        <taxon>Pseudomonadota</taxon>
        <taxon>Alphaproteobacteria</taxon>
        <taxon>Rhodospirillales</taxon>
        <taxon>Rhodospirillaceae</taxon>
        <taxon>Roseospira</taxon>
    </lineage>
</organism>
<evidence type="ECO:0000256" key="4">
    <source>
        <dbReference type="PROSITE-ProRule" id="PRU01240"/>
    </source>
</evidence>
<evidence type="ECO:0000313" key="7">
    <source>
        <dbReference type="EMBL" id="MBB4286453.1"/>
    </source>
</evidence>
<dbReference type="InterPro" id="IPR036852">
    <property type="entry name" value="Peptidase_S8/S53_dom_sf"/>
</dbReference>
<dbReference type="GO" id="GO:0012505">
    <property type="term" value="C:endomembrane system"/>
    <property type="evidence" value="ECO:0007669"/>
    <property type="project" value="UniProtKB-ARBA"/>
</dbReference>
<dbReference type="GO" id="GO:0005737">
    <property type="term" value="C:cytoplasm"/>
    <property type="evidence" value="ECO:0007669"/>
    <property type="project" value="UniProtKB-ARBA"/>
</dbReference>
<dbReference type="AlphaFoldDB" id="A0A7W6WL95"/>
<evidence type="ECO:0000256" key="1">
    <source>
        <dbReference type="ARBA" id="ARBA00022670"/>
    </source>
</evidence>
<feature type="active site" description="Charge relay system" evidence="4">
    <location>
        <position position="40"/>
    </location>
</feature>
<keyword evidence="8" id="KW-1185">Reference proteome</keyword>
<proteinExistence type="inferred from homology"/>
<keyword evidence="1 4" id="KW-0645">Protease</keyword>
<evidence type="ECO:0000313" key="8">
    <source>
        <dbReference type="Proteomes" id="UP000555728"/>
    </source>
</evidence>
<feature type="domain" description="P/Homo B" evidence="6">
    <location>
        <begin position="280"/>
        <end position="414"/>
    </location>
</feature>
<reference evidence="7 8" key="1">
    <citation type="submission" date="2020-08" db="EMBL/GenBank/DDBJ databases">
        <title>Genome sequencing of Purple Non-Sulfur Bacteria from various extreme environments.</title>
        <authorList>
            <person name="Mayer M."/>
        </authorList>
    </citation>
    <scope>NUCLEOTIDE SEQUENCE [LARGE SCALE GENOMIC DNA]</scope>
    <source>
        <strain evidence="7 8">JA135</strain>
    </source>
</reference>
<feature type="active site" description="Charge relay system" evidence="4">
    <location>
        <position position="19"/>
    </location>
</feature>
<dbReference type="PANTHER" id="PTHR42884:SF14">
    <property type="entry name" value="NEUROENDOCRINE CONVERTASE 1"/>
    <property type="match status" value="1"/>
</dbReference>
<protein>
    <submittedName>
        <fullName evidence="7">Subtilisin-like proprotein convertase family protein</fullName>
    </submittedName>
</protein>
<dbReference type="Gene3D" id="2.150.10.10">
    <property type="entry name" value="Serralysin-like metalloprotease, C-terminal"/>
    <property type="match status" value="1"/>
</dbReference>
<dbReference type="InterPro" id="IPR008979">
    <property type="entry name" value="Galactose-bd-like_sf"/>
</dbReference>
<dbReference type="RefSeq" id="WP_184435332.1">
    <property type="nucleotide sequence ID" value="NZ_JACIGI010000016.1"/>
</dbReference>
<dbReference type="Pfam" id="PF01483">
    <property type="entry name" value="P_proprotein"/>
    <property type="match status" value="1"/>
</dbReference>
<dbReference type="InterPro" id="IPR000209">
    <property type="entry name" value="Peptidase_S8/S53_dom"/>
</dbReference>
<accession>A0A7W6WL95</accession>
<evidence type="ECO:0000256" key="2">
    <source>
        <dbReference type="ARBA" id="ARBA00022801"/>
    </source>
</evidence>
<dbReference type="EMBL" id="JACIGI010000016">
    <property type="protein sequence ID" value="MBB4286453.1"/>
    <property type="molecule type" value="Genomic_DNA"/>
</dbReference>
<keyword evidence="2 4" id="KW-0378">Hydrolase</keyword>
<feature type="active site" description="Charge relay system" evidence="4">
    <location>
        <position position="202"/>
    </location>
</feature>
<feature type="region of interest" description="Disordered" evidence="5">
    <location>
        <begin position="346"/>
        <end position="367"/>
    </location>
</feature>
<dbReference type="SUPFAM" id="SSF49785">
    <property type="entry name" value="Galactose-binding domain-like"/>
    <property type="match status" value="1"/>
</dbReference>
<dbReference type="PROSITE" id="PS00138">
    <property type="entry name" value="SUBTILASE_SER"/>
    <property type="match status" value="1"/>
</dbReference>
<gene>
    <name evidence="7" type="ORF">GGD88_002183</name>
</gene>
<evidence type="ECO:0000256" key="3">
    <source>
        <dbReference type="ARBA" id="ARBA00022825"/>
    </source>
</evidence>
<dbReference type="GO" id="GO:0004252">
    <property type="term" value="F:serine-type endopeptidase activity"/>
    <property type="evidence" value="ECO:0007669"/>
    <property type="project" value="UniProtKB-UniRule"/>
</dbReference>
<dbReference type="InterPro" id="IPR011049">
    <property type="entry name" value="Serralysin-like_metalloprot_C"/>
</dbReference>
<evidence type="ECO:0000256" key="5">
    <source>
        <dbReference type="SAM" id="MobiDB-lite"/>
    </source>
</evidence>
<dbReference type="InterPro" id="IPR023828">
    <property type="entry name" value="Peptidase_S8_Ser-AS"/>
</dbReference>
<dbReference type="Pfam" id="PF00353">
    <property type="entry name" value="HemolysinCabind"/>
    <property type="match status" value="1"/>
</dbReference>
<evidence type="ECO:0000259" key="6">
    <source>
        <dbReference type="PROSITE" id="PS51829"/>
    </source>
</evidence>
<dbReference type="SUPFAM" id="SSF52743">
    <property type="entry name" value="Subtilisin-like"/>
    <property type="match status" value="1"/>
</dbReference>
<dbReference type="PANTHER" id="PTHR42884">
    <property type="entry name" value="PROPROTEIN CONVERTASE SUBTILISIN/KEXIN-RELATED"/>
    <property type="match status" value="1"/>
</dbReference>
<comment type="similarity">
    <text evidence="4">Belongs to the peptidase S8 family.</text>
</comment>
<dbReference type="Pfam" id="PF00082">
    <property type="entry name" value="Peptidase_S8"/>
    <property type="match status" value="1"/>
</dbReference>
<sequence>MGNAGGQGTASAPVVAVLDQGIGFNASVFAAAMDAPIGSHGATVARVLLNTATTPPAGGVRPLDIALSSAQLGASFADLVHGNLDVDVFAASWGVSRMFGDDFAGPDYAGASAALDRALTEGRDGKGSVFVFAAGNRGDDGDNVNHHNFQNDPGTIAVGAVDALGAAADFSTPGAAVLLSARGVDVPVDPGNPGAGTVTGTSFAAPQVAAAVSDMLAEAPELGYRDVQTILAATAQPTGGSANAADTFNGGGLTFDPNIGFGVLDHAAAVRLADAWQGSATAGTLQHGRAAITGSAAIPDGGGGPLVIQLGLDAPLSVEHVSLGIDLEHDWIGDLTIDLVSPEGTRSRLLDRPGQAPGSASGSSDDDIDFTLTSAQFRGETAAGVWTIEVTDHGAGFDGTLTGISLDVEGAAASADDTYVFTDAFATLGGQPGRATVVDDDGGRDALQAAALSGDAHIDLTDGAVSWLAGRAVTTWGLDDAYGGAGHDMIVGTETANLIYGGLGNDTLHGGGGADTFDVSDNDGHDVVQDFDGHAGDRLAGRDDGGGFEVMQGEDGVILQMADGSSVELQGVSAFDADWFLA</sequence>
<dbReference type="SUPFAM" id="SSF51120">
    <property type="entry name" value="beta-Roll"/>
    <property type="match status" value="1"/>
</dbReference>
<dbReference type="Gene3D" id="2.60.120.260">
    <property type="entry name" value="Galactose-binding domain-like"/>
    <property type="match status" value="1"/>
</dbReference>
<name>A0A7W6WL95_9PROT</name>
<comment type="caution">
    <text evidence="7">The sequence shown here is derived from an EMBL/GenBank/DDBJ whole genome shotgun (WGS) entry which is preliminary data.</text>
</comment>
<dbReference type="PROSITE" id="PS51829">
    <property type="entry name" value="P_HOMO_B"/>
    <property type="match status" value="1"/>
</dbReference>
<dbReference type="GO" id="GO:0016485">
    <property type="term" value="P:protein processing"/>
    <property type="evidence" value="ECO:0007669"/>
    <property type="project" value="TreeGrafter"/>
</dbReference>
<dbReference type="InterPro" id="IPR001343">
    <property type="entry name" value="Hemolysn_Ca-bd"/>
</dbReference>
<dbReference type="PROSITE" id="PS51892">
    <property type="entry name" value="SUBTILASE"/>
    <property type="match status" value="1"/>
</dbReference>